<accession>A0A6A6DEK3</accession>
<evidence type="ECO:0000313" key="1">
    <source>
        <dbReference type="EMBL" id="KAF2177565.1"/>
    </source>
</evidence>
<evidence type="ECO:0000313" key="2">
    <source>
        <dbReference type="Proteomes" id="UP000800200"/>
    </source>
</evidence>
<organism evidence="1 2">
    <name type="scientific">Zopfia rhizophila CBS 207.26</name>
    <dbReference type="NCBI Taxonomy" id="1314779"/>
    <lineage>
        <taxon>Eukaryota</taxon>
        <taxon>Fungi</taxon>
        <taxon>Dikarya</taxon>
        <taxon>Ascomycota</taxon>
        <taxon>Pezizomycotina</taxon>
        <taxon>Dothideomycetes</taxon>
        <taxon>Dothideomycetes incertae sedis</taxon>
        <taxon>Zopfiaceae</taxon>
        <taxon>Zopfia</taxon>
    </lineage>
</organism>
<dbReference type="AlphaFoldDB" id="A0A6A6DEK3"/>
<gene>
    <name evidence="1" type="ORF">K469DRAFT_696595</name>
</gene>
<keyword evidence="2" id="KW-1185">Reference proteome</keyword>
<dbReference type="EMBL" id="ML994687">
    <property type="protein sequence ID" value="KAF2177565.1"/>
    <property type="molecule type" value="Genomic_DNA"/>
</dbReference>
<reference evidence="1" key="1">
    <citation type="journal article" date="2020" name="Stud. Mycol.">
        <title>101 Dothideomycetes genomes: a test case for predicting lifestyles and emergence of pathogens.</title>
        <authorList>
            <person name="Haridas S."/>
            <person name="Albert R."/>
            <person name="Binder M."/>
            <person name="Bloem J."/>
            <person name="Labutti K."/>
            <person name="Salamov A."/>
            <person name="Andreopoulos B."/>
            <person name="Baker S."/>
            <person name="Barry K."/>
            <person name="Bills G."/>
            <person name="Bluhm B."/>
            <person name="Cannon C."/>
            <person name="Castanera R."/>
            <person name="Culley D."/>
            <person name="Daum C."/>
            <person name="Ezra D."/>
            <person name="Gonzalez J."/>
            <person name="Henrissat B."/>
            <person name="Kuo A."/>
            <person name="Liang C."/>
            <person name="Lipzen A."/>
            <person name="Lutzoni F."/>
            <person name="Magnuson J."/>
            <person name="Mondo S."/>
            <person name="Nolan M."/>
            <person name="Ohm R."/>
            <person name="Pangilinan J."/>
            <person name="Park H.-J."/>
            <person name="Ramirez L."/>
            <person name="Alfaro M."/>
            <person name="Sun H."/>
            <person name="Tritt A."/>
            <person name="Yoshinaga Y."/>
            <person name="Zwiers L.-H."/>
            <person name="Turgeon B."/>
            <person name="Goodwin S."/>
            <person name="Spatafora J."/>
            <person name="Crous P."/>
            <person name="Grigoriev I."/>
        </authorList>
    </citation>
    <scope>NUCLEOTIDE SEQUENCE</scope>
    <source>
        <strain evidence="1">CBS 207.26</strain>
    </source>
</reference>
<sequence>MAADRGESRDLKIESYWDDNKVLDNKLRAKAQGLMSVTVIKQGFGCFNEVYSNLFQAVKTSACKDPTFRRFNHNTPEYKTAATSAPSPLKRKSTFASGNLKLQAYEDFRDTRLEFYMLHTEKSGFAFGVSSVIKDDYQDILRRLFEGVISNESVDFAKLKEPAKDFMRD</sequence>
<protein>
    <submittedName>
        <fullName evidence="1">Uncharacterized protein</fullName>
    </submittedName>
</protein>
<dbReference type="Proteomes" id="UP000800200">
    <property type="component" value="Unassembled WGS sequence"/>
</dbReference>
<name>A0A6A6DEK3_9PEZI</name>
<proteinExistence type="predicted"/>